<dbReference type="STRING" id="626522.GCWU000325_01404"/>
<accession>C9LGQ8</accession>
<reference evidence="2" key="1">
    <citation type="submission" date="2009-09" db="EMBL/GenBank/DDBJ databases">
        <authorList>
            <person name="Weinstock G."/>
            <person name="Sodergren E."/>
            <person name="Clifton S."/>
            <person name="Fulton L."/>
            <person name="Fulton B."/>
            <person name="Courtney L."/>
            <person name="Fronick C."/>
            <person name="Harrison M."/>
            <person name="Strong C."/>
            <person name="Farmer C."/>
            <person name="Delahaunty K."/>
            <person name="Markovic C."/>
            <person name="Hall O."/>
            <person name="Minx P."/>
            <person name="Tomlinson C."/>
            <person name="Mitreva M."/>
            <person name="Nelson J."/>
            <person name="Hou S."/>
            <person name="Wollam A."/>
            <person name="Pepin K.H."/>
            <person name="Johnson M."/>
            <person name="Bhonagiri V."/>
            <person name="Nash W.E."/>
            <person name="Warren W."/>
            <person name="Chinwalla A."/>
            <person name="Mardis E.R."/>
            <person name="Wilson R.K."/>
        </authorList>
    </citation>
    <scope>NUCLEOTIDE SEQUENCE [LARGE SCALE GENOMIC DNA]</scope>
    <source>
        <strain evidence="2">ATCC 51259</strain>
    </source>
</reference>
<evidence type="ECO:0000313" key="3">
    <source>
        <dbReference type="Proteomes" id="UP000003460"/>
    </source>
</evidence>
<name>C9LGQ8_9BACT</name>
<dbReference type="EMBL" id="ACIJ02000018">
    <property type="protein sequence ID" value="EEX71866.1"/>
    <property type="molecule type" value="Genomic_DNA"/>
</dbReference>
<keyword evidence="1" id="KW-0472">Membrane</keyword>
<sequence>MEIYTDCFYGGTNSAATYLEAERAEKYTKAEMANKERKVVRSYLHIAQEQRSLGSQIGWHKIALYIILFYFILFIFQRKFVSLKSYLYFCTSFQWKIKFRTE</sequence>
<dbReference type="HOGENOM" id="CLU_2274864_0_0_10"/>
<organism evidence="2 3">
    <name type="scientific">Alloprevotella tannerae ATCC 51259</name>
    <dbReference type="NCBI Taxonomy" id="626522"/>
    <lineage>
        <taxon>Bacteria</taxon>
        <taxon>Pseudomonadati</taxon>
        <taxon>Bacteroidota</taxon>
        <taxon>Bacteroidia</taxon>
        <taxon>Bacteroidales</taxon>
        <taxon>Prevotellaceae</taxon>
        <taxon>Alloprevotella</taxon>
    </lineage>
</organism>
<keyword evidence="3" id="KW-1185">Reference proteome</keyword>
<keyword evidence="1" id="KW-0812">Transmembrane</keyword>
<proteinExistence type="predicted"/>
<keyword evidence="1" id="KW-1133">Transmembrane helix</keyword>
<dbReference type="AlphaFoldDB" id="C9LGQ8"/>
<dbReference type="Proteomes" id="UP000003460">
    <property type="component" value="Unassembled WGS sequence"/>
</dbReference>
<gene>
    <name evidence="2" type="ORF">GCWU000325_01404</name>
</gene>
<evidence type="ECO:0000313" key="2">
    <source>
        <dbReference type="EMBL" id="EEX71866.1"/>
    </source>
</evidence>
<feature type="transmembrane region" description="Helical" evidence="1">
    <location>
        <begin position="57"/>
        <end position="76"/>
    </location>
</feature>
<comment type="caution">
    <text evidence="2">The sequence shown here is derived from an EMBL/GenBank/DDBJ whole genome shotgun (WGS) entry which is preliminary data.</text>
</comment>
<protein>
    <submittedName>
        <fullName evidence="2">Uncharacterized protein</fullName>
    </submittedName>
</protein>
<evidence type="ECO:0000256" key="1">
    <source>
        <dbReference type="SAM" id="Phobius"/>
    </source>
</evidence>